<evidence type="ECO:0008006" key="3">
    <source>
        <dbReference type="Google" id="ProtNLM"/>
    </source>
</evidence>
<dbReference type="EMBL" id="FNLO01000007">
    <property type="protein sequence ID" value="SDV49182.1"/>
    <property type="molecule type" value="Genomic_DNA"/>
</dbReference>
<sequence length="1038" mass="111555">MTVESPTSQVGYTGNGSTRTFAVPFYFLRDTDLLVEVVKDDASTTLTLNSGYTVAGVGTASGGSITTTATYDSTNLIIVSRAVPLTQETVYQQNSAFPAKTQEKALDRLTMMVQQHQRAIQKSLRFPNADQSNASPILPFASKRAKKALVFGSDGSAGVSASPYVEAPDLLAQAATAAHADAAAMDALVLEVANRGIRIPESSVAYRTLLPLAAYRAGKVIKFTPGGDVSTSVEPYREPSELIDAMAAEVASATVLAGTGQIGSIAALRAYNGALSSLYIVDKLVTIKPGGRSGQFVIDDTDDGSIADDGAEFVRDALGRLWRRRFSGPRLARWWGVTGDGIACGANVLAALAACLKRGGAVAFPEGEVNWGISRFDWVYDGTTKALDIVSEGATLWTYDNIDPPARPDGTNWVSEPNLFSYQAAPDLTYGIAPQVRVLPGIRVSYARQRNQGGTDLDTLAVTHPTPHSVGVRAFFFRYVDRPVIDGVVATDIYGDFAQIRQCILPQVDNCYIYNVSAGNVLARNGAMDKDSNGGGIFFWGCYGIARKNFIWNPRVYLASVVSPENSQQMQGTICGYIGVWGEYALNVSSSTAPPPFNTVIQSTEGENNRLFVDDQSRGNVFEGNTIFGYVMLIKTEAKAIASVLNNVCLNGYLPIFVSGTNGLVAGNFVDMMGAGDVKSPQNGFEFIRAHIPGHTYTEDGAFNSGVLVSGNRIHIRGTYAPFSFDRYNMRYVGNTVIFRGNNAPAFINSQGVSKAVRGSQLDGNIFLYADSTFNVARTNIPSQLGFQMTRNVFMSFRVNTIGIQFPNESTLAKSPLIEGNQFYGDFYVNTLVPQTVYRANKWFRYSSNPGGFCLGIDAAATGSVSMDDEFNVCTTMTAEPIDASCEGLIVLRSKINWTDSGTATITACMKNMPASLRLGPTYEGVRITGNNQNLAMLRAGSILAPRFIDCRSDNSAYMYLSGGTVYGPMVVEQCYFAGGLVSGNFPEPNTSSRLAAGITPYSGMRLPPYLRPAAGGKEGEVYIDSTSGWKTYGSITA</sequence>
<dbReference type="AlphaFoldDB" id="A0A1H2PSP4"/>
<dbReference type="RefSeq" id="WP_091908927.1">
    <property type="nucleotide sequence ID" value="NZ_FNLO01000007.1"/>
</dbReference>
<name>A0A1H2PSP4_9BURK</name>
<organism evidence="1 2">
    <name type="scientific">Chitinasiproducens palmae</name>
    <dbReference type="NCBI Taxonomy" id="1770053"/>
    <lineage>
        <taxon>Bacteria</taxon>
        <taxon>Pseudomonadati</taxon>
        <taxon>Pseudomonadota</taxon>
        <taxon>Betaproteobacteria</taxon>
        <taxon>Burkholderiales</taxon>
        <taxon>Burkholderiaceae</taxon>
        <taxon>Chitinasiproducens</taxon>
    </lineage>
</organism>
<keyword evidence="2" id="KW-1185">Reference proteome</keyword>
<dbReference type="OrthoDB" id="9107863at2"/>
<protein>
    <recommendedName>
        <fullName evidence="3">Tail spike TSP1/Gp66 N-terminal domain-containing protein</fullName>
    </recommendedName>
</protein>
<evidence type="ECO:0000313" key="2">
    <source>
        <dbReference type="Proteomes" id="UP000243719"/>
    </source>
</evidence>
<proteinExistence type="predicted"/>
<dbReference type="STRING" id="1770053.SAMN05216551_107134"/>
<evidence type="ECO:0000313" key="1">
    <source>
        <dbReference type="EMBL" id="SDV49182.1"/>
    </source>
</evidence>
<reference evidence="2" key="1">
    <citation type="submission" date="2016-09" db="EMBL/GenBank/DDBJ databases">
        <authorList>
            <person name="Varghese N."/>
            <person name="Submissions S."/>
        </authorList>
    </citation>
    <scope>NUCLEOTIDE SEQUENCE [LARGE SCALE GENOMIC DNA]</scope>
    <source>
        <strain evidence="2">JS23</strain>
    </source>
</reference>
<dbReference type="Proteomes" id="UP000243719">
    <property type="component" value="Unassembled WGS sequence"/>
</dbReference>
<gene>
    <name evidence="1" type="ORF">SAMN05216551_107134</name>
</gene>
<accession>A0A1H2PSP4</accession>